<dbReference type="PROSITE" id="PS00211">
    <property type="entry name" value="ABC_TRANSPORTER_1"/>
    <property type="match status" value="1"/>
</dbReference>
<accession>A0A398CDA1</accession>
<dbReference type="FunFam" id="3.40.50.300:FF:000127">
    <property type="entry name" value="Ribose import ATP-binding protein RbsA"/>
    <property type="match status" value="1"/>
</dbReference>
<dbReference type="SMART" id="SM00382">
    <property type="entry name" value="AAA"/>
    <property type="match status" value="2"/>
</dbReference>
<evidence type="ECO:0000256" key="5">
    <source>
        <dbReference type="ARBA" id="ARBA00022737"/>
    </source>
</evidence>
<evidence type="ECO:0000256" key="9">
    <source>
        <dbReference type="ARBA" id="ARBA00023136"/>
    </source>
</evidence>
<dbReference type="Proteomes" id="UP000266340">
    <property type="component" value="Unassembled WGS sequence"/>
</dbReference>
<evidence type="ECO:0000259" key="10">
    <source>
        <dbReference type="PROSITE" id="PS50893"/>
    </source>
</evidence>
<dbReference type="PROSITE" id="PS50893">
    <property type="entry name" value="ABC_TRANSPORTER_2"/>
    <property type="match status" value="2"/>
</dbReference>
<keyword evidence="12" id="KW-1185">Reference proteome</keyword>
<keyword evidence="8" id="KW-1278">Translocase</keyword>
<proteinExistence type="predicted"/>
<name>A0A398CDA1_9BACL</name>
<dbReference type="CDD" id="cd03216">
    <property type="entry name" value="ABC_Carb_Monos_I"/>
    <property type="match status" value="1"/>
</dbReference>
<dbReference type="AlphaFoldDB" id="A0A398CDA1"/>
<keyword evidence="9" id="KW-0472">Membrane</keyword>
<dbReference type="CDD" id="cd03215">
    <property type="entry name" value="ABC_Carb_Monos_II"/>
    <property type="match status" value="1"/>
</dbReference>
<evidence type="ECO:0000256" key="3">
    <source>
        <dbReference type="ARBA" id="ARBA00022475"/>
    </source>
</evidence>
<dbReference type="GO" id="GO:0005886">
    <property type="term" value="C:plasma membrane"/>
    <property type="evidence" value="ECO:0007669"/>
    <property type="project" value="UniProtKB-SubCell"/>
</dbReference>
<reference evidence="11 12" key="1">
    <citation type="submission" date="2018-09" db="EMBL/GenBank/DDBJ databases">
        <title>Cohnella cavernae sp. nov., isolated from a karst cave.</title>
        <authorList>
            <person name="Zhu H."/>
        </authorList>
    </citation>
    <scope>NUCLEOTIDE SEQUENCE [LARGE SCALE GENOMIC DNA]</scope>
    <source>
        <strain evidence="11 12">K2E09-144</strain>
    </source>
</reference>
<keyword evidence="6" id="KW-0547">Nucleotide-binding</keyword>
<dbReference type="InterPro" id="IPR003439">
    <property type="entry name" value="ABC_transporter-like_ATP-bd"/>
</dbReference>
<evidence type="ECO:0000256" key="6">
    <source>
        <dbReference type="ARBA" id="ARBA00022741"/>
    </source>
</evidence>
<dbReference type="PANTHER" id="PTHR43790:SF3">
    <property type="entry name" value="D-ALLOSE IMPORT ATP-BINDING PROTEIN ALSA-RELATED"/>
    <property type="match status" value="1"/>
</dbReference>
<keyword evidence="3" id="KW-1003">Cell membrane</keyword>
<dbReference type="Gene3D" id="3.40.50.300">
    <property type="entry name" value="P-loop containing nucleotide triphosphate hydrolases"/>
    <property type="match status" value="2"/>
</dbReference>
<dbReference type="EMBL" id="QXJM01000056">
    <property type="protein sequence ID" value="RIE00395.1"/>
    <property type="molecule type" value="Genomic_DNA"/>
</dbReference>
<evidence type="ECO:0000256" key="2">
    <source>
        <dbReference type="ARBA" id="ARBA00022448"/>
    </source>
</evidence>
<evidence type="ECO:0000313" key="11">
    <source>
        <dbReference type="EMBL" id="RIE00395.1"/>
    </source>
</evidence>
<dbReference type="PANTHER" id="PTHR43790">
    <property type="entry name" value="CARBOHYDRATE TRANSPORT ATP-BINDING PROTEIN MG119-RELATED"/>
    <property type="match status" value="1"/>
</dbReference>
<protein>
    <submittedName>
        <fullName evidence="11">Sugar ABC transporter ATP-binding protein</fullName>
    </submittedName>
</protein>
<dbReference type="GO" id="GO:0016887">
    <property type="term" value="F:ATP hydrolysis activity"/>
    <property type="evidence" value="ECO:0007669"/>
    <property type="project" value="InterPro"/>
</dbReference>
<evidence type="ECO:0000256" key="7">
    <source>
        <dbReference type="ARBA" id="ARBA00022840"/>
    </source>
</evidence>
<evidence type="ECO:0000256" key="4">
    <source>
        <dbReference type="ARBA" id="ARBA00022597"/>
    </source>
</evidence>
<evidence type="ECO:0000313" key="12">
    <source>
        <dbReference type="Proteomes" id="UP000266340"/>
    </source>
</evidence>
<keyword evidence="2" id="KW-0813">Transport</keyword>
<dbReference type="InterPro" id="IPR003593">
    <property type="entry name" value="AAA+_ATPase"/>
</dbReference>
<dbReference type="InterPro" id="IPR017871">
    <property type="entry name" value="ABC_transporter-like_CS"/>
</dbReference>
<dbReference type="GO" id="GO:0005524">
    <property type="term" value="F:ATP binding"/>
    <property type="evidence" value="ECO:0007669"/>
    <property type="project" value="UniProtKB-KW"/>
</dbReference>
<feature type="domain" description="ABC transporter" evidence="10">
    <location>
        <begin position="266"/>
        <end position="509"/>
    </location>
</feature>
<organism evidence="11 12">
    <name type="scientific">Cohnella faecalis</name>
    <dbReference type="NCBI Taxonomy" id="2315694"/>
    <lineage>
        <taxon>Bacteria</taxon>
        <taxon>Bacillati</taxon>
        <taxon>Bacillota</taxon>
        <taxon>Bacilli</taxon>
        <taxon>Bacillales</taxon>
        <taxon>Paenibacillaceae</taxon>
        <taxon>Cohnella</taxon>
    </lineage>
</organism>
<comment type="caution">
    <text evidence="11">The sequence shown here is derived from an EMBL/GenBank/DDBJ whole genome shotgun (WGS) entry which is preliminary data.</text>
</comment>
<keyword evidence="5" id="KW-0677">Repeat</keyword>
<keyword evidence="7 11" id="KW-0067">ATP-binding</keyword>
<gene>
    <name evidence="11" type="ORF">D3H35_28705</name>
</gene>
<evidence type="ECO:0000256" key="8">
    <source>
        <dbReference type="ARBA" id="ARBA00022967"/>
    </source>
</evidence>
<dbReference type="SUPFAM" id="SSF52540">
    <property type="entry name" value="P-loop containing nucleoside triphosphate hydrolases"/>
    <property type="match status" value="2"/>
</dbReference>
<feature type="domain" description="ABC transporter" evidence="10">
    <location>
        <begin position="10"/>
        <end position="246"/>
    </location>
</feature>
<evidence type="ECO:0000256" key="1">
    <source>
        <dbReference type="ARBA" id="ARBA00004202"/>
    </source>
</evidence>
<comment type="subcellular location">
    <subcellularLocation>
        <location evidence="1">Cell membrane</location>
        <topology evidence="1">Peripheral membrane protein</topology>
    </subcellularLocation>
</comment>
<dbReference type="Pfam" id="PF00005">
    <property type="entry name" value="ABC_tran"/>
    <property type="match status" value="2"/>
</dbReference>
<keyword evidence="4" id="KW-0762">Sugar transport</keyword>
<sequence>MTHLSDTLLLHVEGLGKHYNGNRAIENINLRLPKGIVHALIGENGAGKSTLIKLLTGLVRPSAGTIVWKEKEVIFKSPQSAIQEGIVAVHQELTLVDTLTVCENIWLGREPRTRLGTIDFAAMERESKRLMQELDIHIPTGEKVKHLSIADKQLVELIKAIAHDPQLLILDEATSTLGEKEVDKIYQVVLKFKQQGKSVLFVSHRMKEIFQFCDTCSIFKDGMHVTDGLIGDLTSSRIIEYMTGRDISQTYPPKLKDMDPVNKERFNTGPILEVKGLFTRSGLQNVNLSLYPGEIVGIGGLQGHGQSELIQALFGLEQITEGSIAVNGRSVKLNKPLSAIREGIQLVPQDRKTEGLFVELDVAENLIPCSLDRISKGPVLNRRAKTQAVKAMIEKLSIKVASETQVVKLLSGGNQQKIALGKWLLKDAKVLMLIEPTRGIDIKTKMEISALLRKLASEGYGVIVSTNEMNELIGLSDRVLIMFEKQTVNELKDGDITEQNILNAAFGKRGMAYEQR</sequence>
<dbReference type="InterPro" id="IPR050107">
    <property type="entry name" value="ABC_carbohydrate_import_ATPase"/>
</dbReference>
<dbReference type="InterPro" id="IPR027417">
    <property type="entry name" value="P-loop_NTPase"/>
</dbReference>